<comment type="caution">
    <text evidence="1">The sequence shown here is derived from an EMBL/GenBank/DDBJ whole genome shotgun (WGS) entry which is preliminary data.</text>
</comment>
<proteinExistence type="predicted"/>
<evidence type="ECO:0000313" key="1">
    <source>
        <dbReference type="EMBL" id="MBF1306242.1"/>
    </source>
</evidence>
<sequence>MLPNDKQIPFELLSIREDRTNYKGEKILEAWVFLGEKGHGEVKVFRIDEKNSSINYVDNNKSYVVKKAKLIIKKSTYSLHGHEFSYSGSEDKELLQIDVDVPKTPTEILTGEKD</sequence>
<protein>
    <submittedName>
        <fullName evidence="1">Uncharacterized protein</fullName>
    </submittedName>
</protein>
<accession>A0A930E1S7</accession>
<name>A0A930E1S7_9FIRM</name>
<gene>
    <name evidence="1" type="ORF">HXM94_00445</name>
</gene>
<organism evidence="1 2">
    <name type="scientific">Parvimonas micra</name>
    <dbReference type="NCBI Taxonomy" id="33033"/>
    <lineage>
        <taxon>Bacteria</taxon>
        <taxon>Bacillati</taxon>
        <taxon>Bacillota</taxon>
        <taxon>Tissierellia</taxon>
        <taxon>Tissierellales</taxon>
        <taxon>Peptoniphilaceae</taxon>
        <taxon>Parvimonas</taxon>
    </lineage>
</organism>
<dbReference type="Proteomes" id="UP000758611">
    <property type="component" value="Unassembled WGS sequence"/>
</dbReference>
<dbReference type="RefSeq" id="WP_278476680.1">
    <property type="nucleotide sequence ID" value="NZ_JABZRE010000001.1"/>
</dbReference>
<evidence type="ECO:0000313" key="2">
    <source>
        <dbReference type="Proteomes" id="UP000758611"/>
    </source>
</evidence>
<dbReference type="EMBL" id="JABZRE010000001">
    <property type="protein sequence ID" value="MBF1306242.1"/>
    <property type="molecule type" value="Genomic_DNA"/>
</dbReference>
<reference evidence="1" key="1">
    <citation type="submission" date="2020-04" db="EMBL/GenBank/DDBJ databases">
        <title>Deep metagenomics examines the oral microbiome during advanced dental caries in children, revealing novel taxa and co-occurrences with host molecules.</title>
        <authorList>
            <person name="Baker J.L."/>
            <person name="Morton J.T."/>
            <person name="Dinis M."/>
            <person name="Alvarez R."/>
            <person name="Tran N.C."/>
            <person name="Knight R."/>
            <person name="Edlund A."/>
        </authorList>
    </citation>
    <scope>NUCLEOTIDE SEQUENCE</scope>
    <source>
        <strain evidence="1">JCVI_23_bin.11</strain>
    </source>
</reference>
<dbReference type="AlphaFoldDB" id="A0A930E1S7"/>